<dbReference type="SUPFAM" id="SSF53300">
    <property type="entry name" value="vWA-like"/>
    <property type="match status" value="1"/>
</dbReference>
<dbReference type="AlphaFoldDB" id="A0A1F7F8U8"/>
<organism evidence="2 3">
    <name type="scientific">Candidatus Raymondbacteria bacterium RIFOXYD12_FULL_49_13</name>
    <dbReference type="NCBI Taxonomy" id="1817890"/>
    <lineage>
        <taxon>Bacteria</taxon>
        <taxon>Raymondiibacteriota</taxon>
    </lineage>
</organism>
<sequence length="291" mass="33154">MIPAEILKKVKQIEIRTRRIVNDMLSGEYHSAFKGRGMEFSEVREYIPGDEIRTIDWNVTARMGRPFVKIFKEERELTVMLVVDASGSGEFGTINRMKGEVGVELAAVLAFSAIKNNDKVGLIIFSSQIEKFIPPKKGRNHVLRVIRELLYFRPRHTGTDIAGALAYLNRILKKRGVVFLISDFFASSFSQPLRVTGQKHDCIAVTITDPREHAIPPVGLVELTDAETGEEILVDTSFRGFMDEFAARTARRTEERTRLFRQSGVESVALTTGQDYVEPLIRFFKKRERMR</sequence>
<protein>
    <recommendedName>
        <fullName evidence="1">VWFA domain-containing protein</fullName>
    </recommendedName>
</protein>
<accession>A0A1F7F8U8</accession>
<dbReference type="Gene3D" id="3.40.50.410">
    <property type="entry name" value="von Willebrand factor, type A domain"/>
    <property type="match status" value="1"/>
</dbReference>
<gene>
    <name evidence="2" type="ORF">A2519_21350</name>
</gene>
<dbReference type="PANTHER" id="PTHR33608:SF6">
    <property type="entry name" value="BLL2464 PROTEIN"/>
    <property type="match status" value="1"/>
</dbReference>
<evidence type="ECO:0000313" key="2">
    <source>
        <dbReference type="EMBL" id="OGK03041.1"/>
    </source>
</evidence>
<dbReference type="CDD" id="cd00198">
    <property type="entry name" value="vWFA"/>
    <property type="match status" value="1"/>
</dbReference>
<proteinExistence type="predicted"/>
<comment type="caution">
    <text evidence="2">The sequence shown here is derived from an EMBL/GenBank/DDBJ whole genome shotgun (WGS) entry which is preliminary data.</text>
</comment>
<evidence type="ECO:0000313" key="3">
    <source>
        <dbReference type="Proteomes" id="UP000179243"/>
    </source>
</evidence>
<dbReference type="Pfam" id="PF01882">
    <property type="entry name" value="DUF58"/>
    <property type="match status" value="1"/>
</dbReference>
<feature type="domain" description="VWFA" evidence="1">
    <location>
        <begin position="76"/>
        <end position="249"/>
    </location>
</feature>
<evidence type="ECO:0000259" key="1">
    <source>
        <dbReference type="SMART" id="SM00327"/>
    </source>
</evidence>
<dbReference type="InterPro" id="IPR002035">
    <property type="entry name" value="VWF_A"/>
</dbReference>
<dbReference type="InterPro" id="IPR002881">
    <property type="entry name" value="DUF58"/>
</dbReference>
<dbReference type="EMBL" id="MFYX01000098">
    <property type="protein sequence ID" value="OGK03041.1"/>
    <property type="molecule type" value="Genomic_DNA"/>
</dbReference>
<dbReference type="InterPro" id="IPR036465">
    <property type="entry name" value="vWFA_dom_sf"/>
</dbReference>
<name>A0A1F7F8U8_UNCRA</name>
<dbReference type="PANTHER" id="PTHR33608">
    <property type="entry name" value="BLL2464 PROTEIN"/>
    <property type="match status" value="1"/>
</dbReference>
<reference evidence="2 3" key="1">
    <citation type="journal article" date="2016" name="Nat. Commun.">
        <title>Thousands of microbial genomes shed light on interconnected biogeochemical processes in an aquifer system.</title>
        <authorList>
            <person name="Anantharaman K."/>
            <person name="Brown C.T."/>
            <person name="Hug L.A."/>
            <person name="Sharon I."/>
            <person name="Castelle C.J."/>
            <person name="Probst A.J."/>
            <person name="Thomas B.C."/>
            <person name="Singh A."/>
            <person name="Wilkins M.J."/>
            <person name="Karaoz U."/>
            <person name="Brodie E.L."/>
            <person name="Williams K.H."/>
            <person name="Hubbard S.S."/>
            <person name="Banfield J.F."/>
        </authorList>
    </citation>
    <scope>NUCLEOTIDE SEQUENCE [LARGE SCALE GENOMIC DNA]</scope>
</reference>
<dbReference type="Proteomes" id="UP000179243">
    <property type="component" value="Unassembled WGS sequence"/>
</dbReference>
<dbReference type="SMART" id="SM00327">
    <property type="entry name" value="VWA"/>
    <property type="match status" value="1"/>
</dbReference>